<feature type="compositionally biased region" description="Low complexity" evidence="2">
    <location>
        <begin position="400"/>
        <end position="412"/>
    </location>
</feature>
<dbReference type="InterPro" id="IPR006116">
    <property type="entry name" value="NT_2-5OAS_ClassI-CCAase"/>
</dbReference>
<dbReference type="Pfam" id="PF18144">
    <property type="entry name" value="SMODS"/>
    <property type="match status" value="1"/>
</dbReference>
<organism evidence="3 6">
    <name type="scientific">Stenotrophomonas lactitubi</name>
    <dbReference type="NCBI Taxonomy" id="2045214"/>
    <lineage>
        <taxon>Bacteria</taxon>
        <taxon>Pseudomonadati</taxon>
        <taxon>Pseudomonadota</taxon>
        <taxon>Gammaproteobacteria</taxon>
        <taxon>Lysobacterales</taxon>
        <taxon>Lysobacteraceae</taxon>
        <taxon>Stenotrophomonas</taxon>
    </lineage>
</organism>
<dbReference type="GO" id="GO:0016779">
    <property type="term" value="F:nucleotidyltransferase activity"/>
    <property type="evidence" value="ECO:0007669"/>
    <property type="project" value="InterPro"/>
</dbReference>
<evidence type="ECO:0000313" key="3">
    <source>
        <dbReference type="EMBL" id="MBM9914533.1"/>
    </source>
</evidence>
<dbReference type="AlphaFoldDB" id="A0AAW4GIC5"/>
<reference evidence="5" key="1">
    <citation type="submission" date="2021-01" db="EMBL/GenBank/DDBJ databases">
        <title>Stenotrophomonas maltophilia.</title>
        <authorList>
            <person name="Yu Y."/>
        </authorList>
    </citation>
    <scope>NUCLEOTIDE SEQUENCE [LARGE SCALE GENOMIC DNA]</scope>
    <source>
        <strain evidence="5">As-6</strain>
    </source>
</reference>
<dbReference type="Proteomes" id="UP000784064">
    <property type="component" value="Unassembled WGS sequence"/>
</dbReference>
<feature type="region of interest" description="Disordered" evidence="2">
    <location>
        <begin position="398"/>
        <end position="419"/>
    </location>
</feature>
<evidence type="ECO:0000313" key="5">
    <source>
        <dbReference type="Proteomes" id="UP000749453"/>
    </source>
</evidence>
<dbReference type="RefSeq" id="WP_205405438.1">
    <property type="nucleotide sequence ID" value="NZ_JAFFTA010000020.1"/>
</dbReference>
<gene>
    <name evidence="3" type="ORF">JJW18_13760</name>
    <name evidence="4" type="ORF">JJW19_10960</name>
</gene>
<name>A0AAW4GIC5_9GAMM</name>
<evidence type="ECO:0000313" key="4">
    <source>
        <dbReference type="EMBL" id="MBM9938663.1"/>
    </source>
</evidence>
<keyword evidence="5" id="KW-1185">Reference proteome</keyword>
<proteinExistence type="predicted"/>
<accession>A0AAW4GIC5</accession>
<dbReference type="Proteomes" id="UP000749453">
    <property type="component" value="Unassembled WGS sequence"/>
</dbReference>
<evidence type="ECO:0000313" key="6">
    <source>
        <dbReference type="Proteomes" id="UP000784064"/>
    </source>
</evidence>
<dbReference type="EMBL" id="JAFFTA010000020">
    <property type="protein sequence ID" value="MBM9914533.1"/>
    <property type="molecule type" value="Genomic_DNA"/>
</dbReference>
<keyword evidence="1" id="KW-0051">Antiviral defense</keyword>
<protein>
    <submittedName>
        <fullName evidence="3">Nucleotidyltransferase</fullName>
    </submittedName>
</protein>
<dbReference type="GO" id="GO:0051607">
    <property type="term" value="P:defense response to virus"/>
    <property type="evidence" value="ECO:0007669"/>
    <property type="project" value="UniProtKB-KW"/>
</dbReference>
<evidence type="ECO:0000256" key="1">
    <source>
        <dbReference type="ARBA" id="ARBA00023118"/>
    </source>
</evidence>
<sequence>MTLPTDHDTKRDSWEYFLLRAARSISLSEAQYEKIDDRYGVLEGILNASSNPILSNAHIFVQGSIGLRTTIKPLAGAPADLGTVDADAIVWLPNADGASAQDVLDEIYDRISEGTRVEAEVKLLRRGVRIIYADTNPGFHIDVTPARAVPGNTEADGQGKLEVPDRELMAWKASSPIPYMHWLDAATKKEITLESIAALSRKALVMDAATQAPLPEYEQYIDSDPLRAAIKLLKRHRDEWAVRSGDPKHRPISAVITTLATRAYEDVAADSHQRPRKPLEAILEIVGNMAKYIRYEDGQYQVCNPQDSGENFAEKWNRADEGSAYVQAFYQWHASATESMSIGLQEFPSAEAFNDAVKERFALGGTFVAAVNNEIPNDWTMPGRKAGHTRNIASMGAVFGSGASSGQSQEAAESLDRLG</sequence>
<dbReference type="EMBL" id="JAFFTB010000018">
    <property type="protein sequence ID" value="MBM9938663.1"/>
    <property type="molecule type" value="Genomic_DNA"/>
</dbReference>
<reference evidence="3" key="2">
    <citation type="submission" date="2021-01" db="EMBL/GenBank/DDBJ databases">
        <authorList>
            <person name="Yu Y."/>
        </authorList>
    </citation>
    <scope>NUCLEOTIDE SEQUENCE</scope>
    <source>
        <strain evidence="3">As-5</strain>
        <strain evidence="4">As-6</strain>
    </source>
</reference>
<dbReference type="CDD" id="cd05400">
    <property type="entry name" value="NT_2-5OAS_ClassI-CCAase"/>
    <property type="match status" value="1"/>
</dbReference>
<evidence type="ECO:0000256" key="2">
    <source>
        <dbReference type="SAM" id="MobiDB-lite"/>
    </source>
</evidence>
<comment type="caution">
    <text evidence="3">The sequence shown here is derived from an EMBL/GenBank/DDBJ whole genome shotgun (WGS) entry which is preliminary data.</text>
</comment>